<dbReference type="AlphaFoldDB" id="A0A5N7MFV4"/>
<organism evidence="1 2">
    <name type="scientific">Microvirga tunisiensis</name>
    <dbReference type="NCBI Taxonomy" id="2108360"/>
    <lineage>
        <taxon>Bacteria</taxon>
        <taxon>Pseudomonadati</taxon>
        <taxon>Pseudomonadota</taxon>
        <taxon>Alphaproteobacteria</taxon>
        <taxon>Hyphomicrobiales</taxon>
        <taxon>Methylobacteriaceae</taxon>
        <taxon>Microvirga</taxon>
    </lineage>
</organism>
<dbReference type="InterPro" id="IPR022037">
    <property type="entry name" value="DUF3606"/>
</dbReference>
<dbReference type="EMBL" id="VOSK01000032">
    <property type="protein sequence ID" value="MPR25825.1"/>
    <property type="molecule type" value="Genomic_DNA"/>
</dbReference>
<evidence type="ECO:0000313" key="2">
    <source>
        <dbReference type="Proteomes" id="UP000403266"/>
    </source>
</evidence>
<accession>A0A5N7MFV4</accession>
<evidence type="ECO:0000313" key="1">
    <source>
        <dbReference type="EMBL" id="MPR25825.1"/>
    </source>
</evidence>
<dbReference type="OrthoDB" id="8238029at2"/>
<dbReference type="Proteomes" id="UP000403266">
    <property type="component" value="Unassembled WGS sequence"/>
</dbReference>
<dbReference type="RefSeq" id="WP_152711580.1">
    <property type="nucleotide sequence ID" value="NZ_VOSJ01000038.1"/>
</dbReference>
<protein>
    <submittedName>
        <fullName evidence="1">DUF3606 domain-containing protein</fullName>
    </submittedName>
</protein>
<gene>
    <name evidence="1" type="ORF">FS320_11460</name>
</gene>
<name>A0A5N7MFV4_9HYPH</name>
<dbReference type="Pfam" id="PF12244">
    <property type="entry name" value="DUF3606"/>
    <property type="match status" value="1"/>
</dbReference>
<comment type="caution">
    <text evidence="1">The sequence shown here is derived from an EMBL/GenBank/DDBJ whole genome shotgun (WGS) entry which is preliminary data.</text>
</comment>
<reference evidence="1 2" key="1">
    <citation type="journal article" date="2019" name="Syst. Appl. Microbiol.">
        <title>Microvirga tunisiensis sp. nov., a root nodule symbiotic bacterium isolated from Lupinus micranthus and L. luteus grown in Northern Tunisia.</title>
        <authorList>
            <person name="Msaddak A."/>
            <person name="Rejili M."/>
            <person name="Duran D."/>
            <person name="Mars M."/>
            <person name="Palacios J.M."/>
            <person name="Ruiz-Argueso T."/>
            <person name="Rey L."/>
            <person name="Imperial J."/>
        </authorList>
    </citation>
    <scope>NUCLEOTIDE SEQUENCE [LARGE SCALE GENOMIC DNA]</scope>
    <source>
        <strain evidence="1 2">Lmie10</strain>
    </source>
</reference>
<sequence>MGVSRRHPQDSTRINVLEPWDLQYWSDRWNVPRQHVVDAIRRVGDQVHDVAQALGKE</sequence>
<proteinExistence type="predicted"/>
<keyword evidence="2" id="KW-1185">Reference proteome</keyword>